<evidence type="ECO:0000256" key="5">
    <source>
        <dbReference type="ARBA" id="ARBA00022741"/>
    </source>
</evidence>
<dbReference type="NCBIfam" id="NF008453">
    <property type="entry name" value="PRK11308.1"/>
    <property type="match status" value="2"/>
</dbReference>
<keyword evidence="4" id="KW-1003">Cell membrane</keyword>
<dbReference type="PANTHER" id="PTHR43297">
    <property type="entry name" value="OLIGOPEPTIDE TRANSPORT ATP-BINDING PROTEIN APPD"/>
    <property type="match status" value="1"/>
</dbReference>
<dbReference type="RefSeq" id="WP_180784936.1">
    <property type="nucleotide sequence ID" value="NZ_JACDSF010000010.1"/>
</dbReference>
<dbReference type="Gene3D" id="3.40.50.300">
    <property type="entry name" value="P-loop containing nucleotide triphosphate hydrolases"/>
    <property type="match status" value="2"/>
</dbReference>
<dbReference type="GO" id="GO:0055085">
    <property type="term" value="P:transmembrane transport"/>
    <property type="evidence" value="ECO:0007669"/>
    <property type="project" value="UniProtKB-ARBA"/>
</dbReference>
<evidence type="ECO:0000256" key="1">
    <source>
        <dbReference type="ARBA" id="ARBA00004417"/>
    </source>
</evidence>
<evidence type="ECO:0000313" key="12">
    <source>
        <dbReference type="EMBL" id="MBN3051804.1"/>
    </source>
</evidence>
<dbReference type="FunFam" id="3.40.50.300:FF:000016">
    <property type="entry name" value="Oligopeptide ABC transporter ATP-binding component"/>
    <property type="match status" value="2"/>
</dbReference>
<dbReference type="InterPro" id="IPR003439">
    <property type="entry name" value="ABC_transporter-like_ATP-bd"/>
</dbReference>
<dbReference type="InterPro" id="IPR027417">
    <property type="entry name" value="P-loop_NTPase"/>
</dbReference>
<dbReference type="InterPro" id="IPR013563">
    <property type="entry name" value="Oligopep_ABC_C"/>
</dbReference>
<evidence type="ECO:0000256" key="6">
    <source>
        <dbReference type="ARBA" id="ARBA00022840"/>
    </source>
</evidence>
<sequence length="573" mass="63459">MKPLVDIQDLRVDFPGHQAVRGLNLTINAGETLALVGESGCGKSATALSLMRLVAEPGTISGRILFDGQDLLTLPDRQMRQLRGNALSMIFQEPMTSLNPVLSIGQQISETLRLHETLTPAQARTRAIELLDLVKIPEPARRVDDYPHNLSGGQRQRVMIAMAVACRPRLLIADEPTTALDVTIQAQILALLDNLRREFSMSLLLITHDLGLVAQWADRVAVMYAGQKVEEAQAADLFQSSTHRFAPKHSYTRGLLATSLHMDQDRHYRTHRLAEIHHAPTDEGFTLLTPPTLIHRTTDTSQPPLLSLKNIHTRYSTAQGKVLAVDDVSLTILPGETLGLVGESGCGKSTLSKTILRLLPPSHGQIVFDGQDITTLKESRLKALRQRVQMIFQDPYASLNPRHSIQHILETPLIVHSLGDRAQRQQAIKNIIDRVGLPQSSLSRYPHEFSGGQRQRIGIARALVVRPSLVICDEPVSALDVSIQAQILNLLVELKNEMGLSLLFISHDLAVVRYIADRVMVMQNGRCVESGDHHSIWHQPQHPYTRKLIDAVPSGGQRETPVSPQLMSRQAHG</sequence>
<comment type="caution">
    <text evidence="12">The sequence shown here is derived from an EMBL/GenBank/DDBJ whole genome shotgun (WGS) entry which is preliminary data.</text>
</comment>
<dbReference type="GO" id="GO:0015833">
    <property type="term" value="P:peptide transport"/>
    <property type="evidence" value="ECO:0007669"/>
    <property type="project" value="InterPro"/>
</dbReference>
<proteinExistence type="inferred from homology"/>
<evidence type="ECO:0000256" key="8">
    <source>
        <dbReference type="ARBA" id="ARBA00038852"/>
    </source>
</evidence>
<evidence type="ECO:0000256" key="3">
    <source>
        <dbReference type="ARBA" id="ARBA00022448"/>
    </source>
</evidence>
<dbReference type="SMART" id="SM00382">
    <property type="entry name" value="AAA"/>
    <property type="match status" value="2"/>
</dbReference>
<dbReference type="InterPro" id="IPR017871">
    <property type="entry name" value="ABC_transporter-like_CS"/>
</dbReference>
<dbReference type="InterPro" id="IPR003593">
    <property type="entry name" value="AAA+_ATPase"/>
</dbReference>
<dbReference type="AlphaFoldDB" id="A0AAE3BEP7"/>
<dbReference type="PROSITE" id="PS50893">
    <property type="entry name" value="ABC_TRANSPORTER_2"/>
    <property type="match status" value="2"/>
</dbReference>
<comment type="subcellular location">
    <subcellularLocation>
        <location evidence="1">Cell inner membrane</location>
        <topology evidence="1">Peripheral membrane protein</topology>
    </subcellularLocation>
</comment>
<name>A0AAE3BEP7_9GAMM</name>
<dbReference type="SUPFAM" id="SSF52540">
    <property type="entry name" value="P-loop containing nucleoside triphosphate hydrolases"/>
    <property type="match status" value="2"/>
</dbReference>
<dbReference type="GO" id="GO:0016887">
    <property type="term" value="F:ATP hydrolysis activity"/>
    <property type="evidence" value="ECO:0007669"/>
    <property type="project" value="InterPro"/>
</dbReference>
<keyword evidence="7" id="KW-0472">Membrane</keyword>
<evidence type="ECO:0000259" key="11">
    <source>
        <dbReference type="PROSITE" id="PS50893"/>
    </source>
</evidence>
<evidence type="ECO:0000256" key="2">
    <source>
        <dbReference type="ARBA" id="ARBA00005417"/>
    </source>
</evidence>
<comment type="similarity">
    <text evidence="2">Belongs to the ABC transporter superfamily.</text>
</comment>
<protein>
    <recommendedName>
        <fullName evidence="8">ABC-type dipeptide transporter</fullName>
        <ecNumber evidence="8">7.4.2.9</ecNumber>
    </recommendedName>
</protein>
<evidence type="ECO:0000256" key="7">
    <source>
        <dbReference type="ARBA" id="ARBA00023136"/>
    </source>
</evidence>
<evidence type="ECO:0000256" key="10">
    <source>
        <dbReference type="SAM" id="MobiDB-lite"/>
    </source>
</evidence>
<keyword evidence="6 12" id="KW-0067">ATP-binding</keyword>
<dbReference type="Pfam" id="PF00005">
    <property type="entry name" value="ABC_tran"/>
    <property type="match status" value="2"/>
</dbReference>
<dbReference type="PROSITE" id="PS00211">
    <property type="entry name" value="ABC_TRANSPORTER_1"/>
    <property type="match status" value="2"/>
</dbReference>
<dbReference type="CDD" id="cd03257">
    <property type="entry name" value="ABC_NikE_OppD_transporters"/>
    <property type="match status" value="2"/>
</dbReference>
<dbReference type="GO" id="GO:0005524">
    <property type="term" value="F:ATP binding"/>
    <property type="evidence" value="ECO:0007669"/>
    <property type="project" value="UniProtKB-KW"/>
</dbReference>
<feature type="domain" description="ABC transporter" evidence="11">
    <location>
        <begin position="306"/>
        <end position="549"/>
    </location>
</feature>
<dbReference type="Pfam" id="PF08352">
    <property type="entry name" value="oligo_HPY"/>
    <property type="match status" value="1"/>
</dbReference>
<reference evidence="12" key="1">
    <citation type="submission" date="2020-07" db="EMBL/GenBank/DDBJ databases">
        <title>A pangenomic view of the genus Pectobacterium provides insights into genome organization, phylogeny, and virulence.</title>
        <authorList>
            <person name="Jonkheer E."/>
            <person name="Brankovics B."/>
            <person name="Houwers I."/>
            <person name="Van Der Wolf J."/>
            <person name="Bonants P."/>
            <person name="Vreeburg R."/>
            <person name="Bollema R."/>
            <person name="De Haan J."/>
            <person name="Berke L."/>
            <person name="De Ridder D."/>
            <person name="Smit S."/>
            <person name="Van Der Lee T.A.J."/>
        </authorList>
    </citation>
    <scope>NUCLEOTIDE SEQUENCE</scope>
    <source>
        <strain evidence="12">NAK:433</strain>
    </source>
</reference>
<evidence type="ECO:0000313" key="13">
    <source>
        <dbReference type="Proteomes" id="UP000768524"/>
    </source>
</evidence>
<organism evidence="12 13">
    <name type="scientific">Pectobacterium brasiliense</name>
    <dbReference type="NCBI Taxonomy" id="180957"/>
    <lineage>
        <taxon>Bacteria</taxon>
        <taxon>Pseudomonadati</taxon>
        <taxon>Pseudomonadota</taxon>
        <taxon>Gammaproteobacteria</taxon>
        <taxon>Enterobacterales</taxon>
        <taxon>Pectobacteriaceae</taxon>
        <taxon>Pectobacterium</taxon>
    </lineage>
</organism>
<dbReference type="Proteomes" id="UP000768524">
    <property type="component" value="Unassembled WGS sequence"/>
</dbReference>
<dbReference type="GO" id="GO:0005886">
    <property type="term" value="C:plasma membrane"/>
    <property type="evidence" value="ECO:0007669"/>
    <property type="project" value="UniProtKB-SubCell"/>
</dbReference>
<accession>A0AAE3BEP7</accession>
<comment type="catalytic activity">
    <reaction evidence="9">
        <text>a dipeptide(out) + ATP + H2O = a dipeptide(in) + ADP + phosphate + H(+)</text>
        <dbReference type="Rhea" id="RHEA:23120"/>
        <dbReference type="ChEBI" id="CHEBI:15377"/>
        <dbReference type="ChEBI" id="CHEBI:15378"/>
        <dbReference type="ChEBI" id="CHEBI:30616"/>
        <dbReference type="ChEBI" id="CHEBI:43474"/>
        <dbReference type="ChEBI" id="CHEBI:90799"/>
        <dbReference type="ChEBI" id="CHEBI:456216"/>
        <dbReference type="EC" id="7.4.2.9"/>
    </reaction>
</comment>
<keyword evidence="5" id="KW-0547">Nucleotide-binding</keyword>
<feature type="compositionally biased region" description="Polar residues" evidence="10">
    <location>
        <begin position="560"/>
        <end position="573"/>
    </location>
</feature>
<feature type="domain" description="ABC transporter" evidence="11">
    <location>
        <begin position="5"/>
        <end position="250"/>
    </location>
</feature>
<dbReference type="NCBIfam" id="NF007739">
    <property type="entry name" value="PRK10419.1"/>
    <property type="match status" value="2"/>
</dbReference>
<gene>
    <name evidence="12" type="ORF">H4F45_10025</name>
</gene>
<dbReference type="InterPro" id="IPR050388">
    <property type="entry name" value="ABC_Ni/Peptide_Import"/>
</dbReference>
<dbReference type="PANTHER" id="PTHR43297:SF2">
    <property type="entry name" value="DIPEPTIDE TRANSPORT ATP-BINDING PROTEIN DPPD"/>
    <property type="match status" value="1"/>
</dbReference>
<evidence type="ECO:0000256" key="4">
    <source>
        <dbReference type="ARBA" id="ARBA00022475"/>
    </source>
</evidence>
<keyword evidence="3" id="KW-0813">Transport</keyword>
<feature type="region of interest" description="Disordered" evidence="10">
    <location>
        <begin position="553"/>
        <end position="573"/>
    </location>
</feature>
<dbReference type="EMBL" id="JACGEP010000022">
    <property type="protein sequence ID" value="MBN3051804.1"/>
    <property type="molecule type" value="Genomic_DNA"/>
</dbReference>
<evidence type="ECO:0000256" key="9">
    <source>
        <dbReference type="ARBA" id="ARBA00047356"/>
    </source>
</evidence>
<dbReference type="EC" id="7.4.2.9" evidence="8"/>